<feature type="transmembrane region" description="Helical" evidence="1">
    <location>
        <begin position="136"/>
        <end position="153"/>
    </location>
</feature>
<dbReference type="GO" id="GO:0080120">
    <property type="term" value="P:CAAX-box protein maturation"/>
    <property type="evidence" value="ECO:0007669"/>
    <property type="project" value="UniProtKB-ARBA"/>
</dbReference>
<proteinExistence type="predicted"/>
<reference evidence="4" key="1">
    <citation type="submission" date="2011-07" db="EMBL/GenBank/DDBJ databases">
        <title>The complete genome of Cyclobacterium marinum DSM 745.</title>
        <authorList>
            <person name="Lucas S."/>
            <person name="Han J."/>
            <person name="Lapidus A."/>
            <person name="Bruce D."/>
            <person name="Goodwin L."/>
            <person name="Pitluck S."/>
            <person name="Peters L."/>
            <person name="Kyrpides N."/>
            <person name="Mavromatis K."/>
            <person name="Ivanova N."/>
            <person name="Ovchinnikova G."/>
            <person name="Chertkov O."/>
            <person name="Detter J.C."/>
            <person name="Tapia R."/>
            <person name="Han C."/>
            <person name="Land M."/>
            <person name="Hauser L."/>
            <person name="Markowitz V."/>
            <person name="Cheng J.-F."/>
            <person name="Hugenholtz P."/>
            <person name="Woyke T."/>
            <person name="Wu D."/>
            <person name="Tindall B."/>
            <person name="Schuetze A."/>
            <person name="Brambilla E."/>
            <person name="Klenk H.-P."/>
            <person name="Eisen J.A."/>
        </authorList>
    </citation>
    <scope>NUCLEOTIDE SEQUENCE [LARGE SCALE GENOMIC DNA]</scope>
    <source>
        <strain evidence="4">ATCC 25205 / DSM 745 / LMG 13164 / NCIMB 1802</strain>
    </source>
</reference>
<dbReference type="InterPro" id="IPR003675">
    <property type="entry name" value="Rce1/LyrA-like_dom"/>
</dbReference>
<feature type="transmembrane region" description="Helical" evidence="1">
    <location>
        <begin position="47"/>
        <end position="68"/>
    </location>
</feature>
<keyword evidence="1" id="KW-1133">Transmembrane helix</keyword>
<name>G0J8I2_CYCMS</name>
<organism evidence="3 4">
    <name type="scientific">Cyclobacterium marinum (strain ATCC 25205 / DSM 745 / LMG 13164 / NCIMB 1802)</name>
    <name type="common">Flectobacillus marinus</name>
    <dbReference type="NCBI Taxonomy" id="880070"/>
    <lineage>
        <taxon>Bacteria</taxon>
        <taxon>Pseudomonadati</taxon>
        <taxon>Bacteroidota</taxon>
        <taxon>Cytophagia</taxon>
        <taxon>Cytophagales</taxon>
        <taxon>Cyclobacteriaceae</taxon>
        <taxon>Cyclobacterium</taxon>
    </lineage>
</organism>
<dbReference type="Proteomes" id="UP000001635">
    <property type="component" value="Chromosome"/>
</dbReference>
<dbReference type="eggNOG" id="ENOG50333ZQ">
    <property type="taxonomic scope" value="Bacteria"/>
</dbReference>
<feature type="transmembrane region" description="Helical" evidence="1">
    <location>
        <begin position="112"/>
        <end position="129"/>
    </location>
</feature>
<dbReference type="EMBL" id="CP002955">
    <property type="protein sequence ID" value="AEL28782.1"/>
    <property type="molecule type" value="Genomic_DNA"/>
</dbReference>
<feature type="domain" description="CAAX prenyl protease 2/Lysostaphin resistance protein A-like" evidence="2">
    <location>
        <begin position="88"/>
        <end position="172"/>
    </location>
</feature>
<sequence>MSKRMLILGWVTLLGFGFLGLSMVYFFQTTTLLELLKGKWPLGQQLLAGTLTGVFGAVVAIILINATFFKNERQKYHKILNHWSWNDLGIVFISICAGVGEELLFRAGLQPFLGLWITSILFVAIHGYLNPLNWKISVYGIIMIGFIAALGYLFKTAGIIAAITAHSVFDAILLFQLVEKKSLNSV</sequence>
<protein>
    <submittedName>
        <fullName evidence="3">Abortive infection protein</fullName>
    </submittedName>
</protein>
<evidence type="ECO:0000256" key="1">
    <source>
        <dbReference type="SAM" id="Phobius"/>
    </source>
</evidence>
<keyword evidence="1" id="KW-0812">Transmembrane</keyword>
<evidence type="ECO:0000313" key="4">
    <source>
        <dbReference type="Proteomes" id="UP000001635"/>
    </source>
</evidence>
<keyword evidence="4" id="KW-1185">Reference proteome</keyword>
<evidence type="ECO:0000259" key="2">
    <source>
        <dbReference type="Pfam" id="PF02517"/>
    </source>
</evidence>
<feature type="transmembrane region" description="Helical" evidence="1">
    <location>
        <begin position="80"/>
        <end position="100"/>
    </location>
</feature>
<dbReference type="Pfam" id="PF02517">
    <property type="entry name" value="Rce1-like"/>
    <property type="match status" value="1"/>
</dbReference>
<dbReference type="STRING" id="880070.Cycma_5098"/>
<dbReference type="HOGENOM" id="CLU_1420412_0_0_10"/>
<feature type="transmembrane region" description="Helical" evidence="1">
    <location>
        <begin position="159"/>
        <end position="178"/>
    </location>
</feature>
<dbReference type="KEGG" id="cmr:Cycma_5098"/>
<accession>G0J8I2</accession>
<dbReference type="GO" id="GO:0004175">
    <property type="term" value="F:endopeptidase activity"/>
    <property type="evidence" value="ECO:0007669"/>
    <property type="project" value="UniProtKB-ARBA"/>
</dbReference>
<dbReference type="RefSeq" id="WP_014023061.1">
    <property type="nucleotide sequence ID" value="NC_015914.1"/>
</dbReference>
<keyword evidence="1" id="KW-0472">Membrane</keyword>
<dbReference type="OrthoDB" id="9779573at2"/>
<feature type="transmembrane region" description="Helical" evidence="1">
    <location>
        <begin position="7"/>
        <end position="27"/>
    </location>
</feature>
<gene>
    <name evidence="3" type="ordered locus">Cycma_5098</name>
</gene>
<dbReference type="AlphaFoldDB" id="G0J8I2"/>
<evidence type="ECO:0000313" key="3">
    <source>
        <dbReference type="EMBL" id="AEL28782.1"/>
    </source>
</evidence>